<dbReference type="SMART" id="SM00895">
    <property type="entry name" value="FCD"/>
    <property type="match status" value="1"/>
</dbReference>
<dbReference type="Pfam" id="PF07729">
    <property type="entry name" value="FCD"/>
    <property type="match status" value="1"/>
</dbReference>
<dbReference type="GO" id="GO:0003700">
    <property type="term" value="F:DNA-binding transcription factor activity"/>
    <property type="evidence" value="ECO:0007669"/>
    <property type="project" value="InterPro"/>
</dbReference>
<dbReference type="PATRIC" id="fig|1513271.3.peg.2971"/>
<dbReference type="STRING" id="1513271.XM47_14445"/>
<evidence type="ECO:0000256" key="1">
    <source>
        <dbReference type="ARBA" id="ARBA00023015"/>
    </source>
</evidence>
<dbReference type="Pfam" id="PF00392">
    <property type="entry name" value="GntR"/>
    <property type="match status" value="1"/>
</dbReference>
<evidence type="ECO:0000259" key="4">
    <source>
        <dbReference type="PROSITE" id="PS50949"/>
    </source>
</evidence>
<keyword evidence="1" id="KW-0805">Transcription regulation</keyword>
<dbReference type="Proteomes" id="UP000037600">
    <property type="component" value="Unassembled WGS sequence"/>
</dbReference>
<dbReference type="InterPro" id="IPR011711">
    <property type="entry name" value="GntR_C"/>
</dbReference>
<dbReference type="Gene3D" id="1.10.10.10">
    <property type="entry name" value="Winged helix-like DNA-binding domain superfamily/Winged helix DNA-binding domain"/>
    <property type="match status" value="1"/>
</dbReference>
<reference evidence="5 6" key="1">
    <citation type="submission" date="2015-04" db="EMBL/GenBank/DDBJ databases">
        <title>Draft Genome Sequence of the Novel Agar-Digesting Marine Bacterium Q1.</title>
        <authorList>
            <person name="Li Y."/>
            <person name="Li D."/>
            <person name="Chen G."/>
            <person name="Du Z."/>
        </authorList>
    </citation>
    <scope>NUCLEOTIDE SEQUENCE [LARGE SCALE GENOMIC DNA]</scope>
    <source>
        <strain evidence="5 6">Q1</strain>
    </source>
</reference>
<dbReference type="AlphaFoldDB" id="A0A0J8GT67"/>
<dbReference type="PANTHER" id="PTHR43537">
    <property type="entry name" value="TRANSCRIPTIONAL REGULATOR, GNTR FAMILY"/>
    <property type="match status" value="1"/>
</dbReference>
<dbReference type="PANTHER" id="PTHR43537:SF5">
    <property type="entry name" value="UXU OPERON TRANSCRIPTIONAL REGULATOR"/>
    <property type="match status" value="1"/>
</dbReference>
<dbReference type="InterPro" id="IPR036388">
    <property type="entry name" value="WH-like_DNA-bd_sf"/>
</dbReference>
<dbReference type="PRINTS" id="PR00035">
    <property type="entry name" value="HTHGNTR"/>
</dbReference>
<comment type="caution">
    <text evidence="5">The sequence shown here is derived from an EMBL/GenBank/DDBJ whole genome shotgun (WGS) entry which is preliminary data.</text>
</comment>
<accession>A0A0J8GT67</accession>
<dbReference type="GO" id="GO:0003677">
    <property type="term" value="F:DNA binding"/>
    <property type="evidence" value="ECO:0007669"/>
    <property type="project" value="UniProtKB-KW"/>
</dbReference>
<dbReference type="InterPro" id="IPR036390">
    <property type="entry name" value="WH_DNA-bd_sf"/>
</dbReference>
<evidence type="ECO:0000313" key="5">
    <source>
        <dbReference type="EMBL" id="KMT64484.1"/>
    </source>
</evidence>
<dbReference type="Gene3D" id="1.20.120.530">
    <property type="entry name" value="GntR ligand-binding domain-like"/>
    <property type="match status" value="1"/>
</dbReference>
<dbReference type="CDD" id="cd07377">
    <property type="entry name" value="WHTH_GntR"/>
    <property type="match status" value="1"/>
</dbReference>
<dbReference type="SMART" id="SM00345">
    <property type="entry name" value="HTH_GNTR"/>
    <property type="match status" value="1"/>
</dbReference>
<protein>
    <submittedName>
        <fullName evidence="5">GntR family transcriptional regulator</fullName>
    </submittedName>
</protein>
<name>A0A0J8GT67_9ALTE</name>
<sequence>MSPAKDLNQFKVIKSDRLYIKVADQIRSLIDSEVFKPGDRLPSERELAEKLGVSRPTIREAMIALELSGVIEIRIGSGVYVSQKANKTEIVLTDEGIGPFEILEMRYILEAEMCALAAARITDAQIEALKMAINEMREEETQPDASERADQKFHLIIAEACQNSAIYETINWLWELRLKSAISSAFLKSIRKEGIHPSIEDHERIVSALAQRNPEKARNAMQVHIENATANAATHFGK</sequence>
<keyword evidence="6" id="KW-1185">Reference proteome</keyword>
<dbReference type="PROSITE" id="PS50949">
    <property type="entry name" value="HTH_GNTR"/>
    <property type="match status" value="1"/>
</dbReference>
<feature type="domain" description="HTH gntR-type" evidence="4">
    <location>
        <begin position="16"/>
        <end position="84"/>
    </location>
</feature>
<dbReference type="InterPro" id="IPR000524">
    <property type="entry name" value="Tscrpt_reg_HTH_GntR"/>
</dbReference>
<dbReference type="OrthoDB" id="5450856at2"/>
<dbReference type="RefSeq" id="WP_048693965.1">
    <property type="nucleotide sequence ID" value="NZ_KQ130497.1"/>
</dbReference>
<dbReference type="InterPro" id="IPR008920">
    <property type="entry name" value="TF_FadR/GntR_C"/>
</dbReference>
<organism evidence="5 6">
    <name type="scientific">Catenovulum maritimum</name>
    <dbReference type="NCBI Taxonomy" id="1513271"/>
    <lineage>
        <taxon>Bacteria</taxon>
        <taxon>Pseudomonadati</taxon>
        <taxon>Pseudomonadota</taxon>
        <taxon>Gammaproteobacteria</taxon>
        <taxon>Alteromonadales</taxon>
        <taxon>Alteromonadaceae</taxon>
        <taxon>Catenovulum</taxon>
    </lineage>
</organism>
<dbReference type="EMBL" id="LAZL01000024">
    <property type="protein sequence ID" value="KMT64484.1"/>
    <property type="molecule type" value="Genomic_DNA"/>
</dbReference>
<gene>
    <name evidence="5" type="ORF">XM47_14445</name>
</gene>
<dbReference type="SUPFAM" id="SSF46785">
    <property type="entry name" value="Winged helix' DNA-binding domain"/>
    <property type="match status" value="1"/>
</dbReference>
<proteinExistence type="predicted"/>
<dbReference type="SUPFAM" id="SSF48008">
    <property type="entry name" value="GntR ligand-binding domain-like"/>
    <property type="match status" value="1"/>
</dbReference>
<evidence type="ECO:0000256" key="2">
    <source>
        <dbReference type="ARBA" id="ARBA00023125"/>
    </source>
</evidence>
<keyword evidence="2" id="KW-0238">DNA-binding</keyword>
<keyword evidence="3" id="KW-0804">Transcription</keyword>
<evidence type="ECO:0000313" key="6">
    <source>
        <dbReference type="Proteomes" id="UP000037600"/>
    </source>
</evidence>
<evidence type="ECO:0000256" key="3">
    <source>
        <dbReference type="ARBA" id="ARBA00023163"/>
    </source>
</evidence>